<evidence type="ECO:0000313" key="13">
    <source>
        <dbReference type="EMBL" id="CAK1555486.1"/>
    </source>
</evidence>
<keyword evidence="4" id="KW-0378">Hydrolase</keyword>
<keyword evidence="8" id="KW-0239">DNA-directed DNA polymerase</keyword>
<keyword evidence="8" id="KW-0548">Nucleotidyltransferase</keyword>
<evidence type="ECO:0000256" key="4">
    <source>
        <dbReference type="ARBA" id="ARBA00022801"/>
    </source>
</evidence>
<dbReference type="Pfam" id="PF07727">
    <property type="entry name" value="RVT_2"/>
    <property type="match status" value="1"/>
</dbReference>
<feature type="compositionally biased region" description="Basic and acidic residues" evidence="11">
    <location>
        <begin position="393"/>
        <end position="405"/>
    </location>
</feature>
<reference evidence="13 14" key="1">
    <citation type="submission" date="2023-11" db="EMBL/GenBank/DDBJ databases">
        <authorList>
            <person name="Okamura Y."/>
        </authorList>
    </citation>
    <scope>NUCLEOTIDE SEQUENCE [LARGE SCALE GENOMIC DNA]</scope>
</reference>
<gene>
    <name evidence="13" type="ORF">LNINA_LOCUS14301</name>
</gene>
<evidence type="ECO:0000256" key="1">
    <source>
        <dbReference type="ARBA" id="ARBA00022722"/>
    </source>
</evidence>
<keyword evidence="9" id="KW-0233">DNA recombination</keyword>
<evidence type="ECO:0000256" key="10">
    <source>
        <dbReference type="ARBA" id="ARBA00023268"/>
    </source>
</evidence>
<evidence type="ECO:0000313" key="14">
    <source>
        <dbReference type="Proteomes" id="UP001497472"/>
    </source>
</evidence>
<name>A0AAV1K358_9NEOP</name>
<evidence type="ECO:0000256" key="11">
    <source>
        <dbReference type="SAM" id="MobiDB-lite"/>
    </source>
</evidence>
<dbReference type="GO" id="GO:0003676">
    <property type="term" value="F:nucleic acid binding"/>
    <property type="evidence" value="ECO:0007669"/>
    <property type="project" value="InterPro"/>
</dbReference>
<keyword evidence="10" id="KW-0511">Multifunctional enzyme</keyword>
<dbReference type="AlphaFoldDB" id="A0AAV1K358"/>
<keyword evidence="8" id="KW-0808">Transferase</keyword>
<keyword evidence="6" id="KW-0229">DNA integration</keyword>
<evidence type="ECO:0000256" key="2">
    <source>
        <dbReference type="ARBA" id="ARBA00022723"/>
    </source>
</evidence>
<dbReference type="InterPro" id="IPR025724">
    <property type="entry name" value="GAG-pre-integrase_dom"/>
</dbReference>
<dbReference type="Proteomes" id="UP001497472">
    <property type="component" value="Unassembled WGS sequence"/>
</dbReference>
<dbReference type="GO" id="GO:0046872">
    <property type="term" value="F:metal ion binding"/>
    <property type="evidence" value="ECO:0007669"/>
    <property type="project" value="UniProtKB-KW"/>
</dbReference>
<dbReference type="InterPro" id="IPR057670">
    <property type="entry name" value="SH3_retrovirus"/>
</dbReference>
<dbReference type="GO" id="GO:0004519">
    <property type="term" value="F:endonuclease activity"/>
    <property type="evidence" value="ECO:0007669"/>
    <property type="project" value="UniProtKB-KW"/>
</dbReference>
<dbReference type="Gene3D" id="3.30.420.10">
    <property type="entry name" value="Ribonuclease H-like superfamily/Ribonuclease H"/>
    <property type="match status" value="1"/>
</dbReference>
<dbReference type="GO" id="GO:0006310">
    <property type="term" value="P:DNA recombination"/>
    <property type="evidence" value="ECO:0007669"/>
    <property type="project" value="UniProtKB-KW"/>
</dbReference>
<dbReference type="GO" id="GO:0003964">
    <property type="term" value="F:RNA-directed DNA polymerase activity"/>
    <property type="evidence" value="ECO:0007669"/>
    <property type="project" value="UniProtKB-KW"/>
</dbReference>
<proteinExistence type="predicted"/>
<sequence length="592" mass="67927">MIKNGNSVVFERDKCLIKNKLDELVAEAYLVDGVYKLKIQTQNCLLTAVSGETWHRRLGHINSTDMNKMKTCGLVEGLDYPDGFVISKSSCQTCCEGKQSRLPFNSGSRATETLQIIHSDVCGPMETVSMGGACYFLIFVDDYTRMTFIYFLKAKSEVINYFKEFKSMAENSQNKKIKILRTDNGCEYSNNVFEYFLKKEGIVHQKTNPYTPEQNGLSERSNRTIVERARCLLFEADLKKEFWAEAANTAVYLKNRSVTSGIEKTPYEMWTKRKPDLQHIRIFGSQVMVHIPKEKRTKWDKKSKLHILVGFSENVKGYRIYDPVKRNVTTSRDVVIMEKLRTTETVTIPVVETTDSVGELLEESAVKTEFLHNQSSSSECDYSESLNNSFHKKKEESDKKEKEEEANNVPQTNEEPKKQLRKRPERYGFANMSTTSIGDNELTYAEAISGPESQQWLQAMAEELQSFDDNQVWEIVDAPDSASVVQCKWVLKKKIDCDNKVRHRARLVAKGFTQRAGVDYDETFSPVIRHSTLRLLFSLSVQLDMNVTHLDVTTAFLNDYLKESIFMYLPEGFPNKEPNKVMKLKKAVYGLK</sequence>
<accession>A0AAV1K358</accession>
<dbReference type="PANTHER" id="PTHR42648:SF11">
    <property type="entry name" value="TRANSPOSON TY4-P GAG-POL POLYPROTEIN"/>
    <property type="match status" value="1"/>
</dbReference>
<dbReference type="GO" id="GO:0016787">
    <property type="term" value="F:hydrolase activity"/>
    <property type="evidence" value="ECO:0007669"/>
    <property type="project" value="UniProtKB-KW"/>
</dbReference>
<dbReference type="InterPro" id="IPR036397">
    <property type="entry name" value="RNaseH_sf"/>
</dbReference>
<dbReference type="GO" id="GO:0003887">
    <property type="term" value="F:DNA-directed DNA polymerase activity"/>
    <property type="evidence" value="ECO:0007669"/>
    <property type="project" value="UniProtKB-KW"/>
</dbReference>
<feature type="compositionally biased region" description="Low complexity" evidence="11">
    <location>
        <begin position="375"/>
        <end position="385"/>
    </location>
</feature>
<dbReference type="InterPro" id="IPR001584">
    <property type="entry name" value="Integrase_cat-core"/>
</dbReference>
<evidence type="ECO:0000256" key="9">
    <source>
        <dbReference type="ARBA" id="ARBA00023172"/>
    </source>
</evidence>
<dbReference type="Pfam" id="PF25597">
    <property type="entry name" value="SH3_retrovirus"/>
    <property type="match status" value="1"/>
</dbReference>
<keyword evidence="1" id="KW-0540">Nuclease</keyword>
<dbReference type="PANTHER" id="PTHR42648">
    <property type="entry name" value="TRANSPOSASE, PUTATIVE-RELATED"/>
    <property type="match status" value="1"/>
</dbReference>
<dbReference type="InterPro" id="IPR039537">
    <property type="entry name" value="Retrotran_Ty1/copia-like"/>
</dbReference>
<keyword evidence="7" id="KW-0695">RNA-directed DNA polymerase</keyword>
<keyword evidence="5" id="KW-0460">Magnesium</keyword>
<evidence type="ECO:0000256" key="3">
    <source>
        <dbReference type="ARBA" id="ARBA00022759"/>
    </source>
</evidence>
<feature type="region of interest" description="Disordered" evidence="11">
    <location>
        <begin position="372"/>
        <end position="433"/>
    </location>
</feature>
<evidence type="ECO:0000256" key="8">
    <source>
        <dbReference type="ARBA" id="ARBA00022932"/>
    </source>
</evidence>
<protein>
    <recommendedName>
        <fullName evidence="12">Integrase catalytic domain-containing protein</fullName>
    </recommendedName>
</protein>
<dbReference type="InterPro" id="IPR012337">
    <property type="entry name" value="RNaseH-like_sf"/>
</dbReference>
<comment type="caution">
    <text evidence="13">The sequence shown here is derived from an EMBL/GenBank/DDBJ whole genome shotgun (WGS) entry which is preliminary data.</text>
</comment>
<dbReference type="EMBL" id="CAVLEF010000280">
    <property type="protein sequence ID" value="CAK1555486.1"/>
    <property type="molecule type" value="Genomic_DNA"/>
</dbReference>
<dbReference type="InterPro" id="IPR013103">
    <property type="entry name" value="RVT_2"/>
</dbReference>
<keyword evidence="14" id="KW-1185">Reference proteome</keyword>
<feature type="domain" description="Integrase catalytic" evidence="12">
    <location>
        <begin position="99"/>
        <end position="274"/>
    </location>
</feature>
<dbReference type="SUPFAM" id="SSF53098">
    <property type="entry name" value="Ribonuclease H-like"/>
    <property type="match status" value="1"/>
</dbReference>
<dbReference type="PROSITE" id="PS50994">
    <property type="entry name" value="INTEGRASE"/>
    <property type="match status" value="1"/>
</dbReference>
<dbReference type="GO" id="GO:0015074">
    <property type="term" value="P:DNA integration"/>
    <property type="evidence" value="ECO:0007669"/>
    <property type="project" value="UniProtKB-KW"/>
</dbReference>
<dbReference type="Pfam" id="PF13976">
    <property type="entry name" value="gag_pre-integrs"/>
    <property type="match status" value="1"/>
</dbReference>
<evidence type="ECO:0000259" key="12">
    <source>
        <dbReference type="PROSITE" id="PS50994"/>
    </source>
</evidence>
<organism evidence="13 14">
    <name type="scientific">Leptosia nina</name>
    <dbReference type="NCBI Taxonomy" id="320188"/>
    <lineage>
        <taxon>Eukaryota</taxon>
        <taxon>Metazoa</taxon>
        <taxon>Ecdysozoa</taxon>
        <taxon>Arthropoda</taxon>
        <taxon>Hexapoda</taxon>
        <taxon>Insecta</taxon>
        <taxon>Pterygota</taxon>
        <taxon>Neoptera</taxon>
        <taxon>Endopterygota</taxon>
        <taxon>Lepidoptera</taxon>
        <taxon>Glossata</taxon>
        <taxon>Ditrysia</taxon>
        <taxon>Papilionoidea</taxon>
        <taxon>Pieridae</taxon>
        <taxon>Pierinae</taxon>
        <taxon>Leptosia</taxon>
    </lineage>
</organism>
<keyword evidence="2" id="KW-0479">Metal-binding</keyword>
<dbReference type="Pfam" id="PF00665">
    <property type="entry name" value="rve"/>
    <property type="match status" value="1"/>
</dbReference>
<evidence type="ECO:0000256" key="5">
    <source>
        <dbReference type="ARBA" id="ARBA00022842"/>
    </source>
</evidence>
<keyword evidence="3" id="KW-0255">Endonuclease</keyword>
<evidence type="ECO:0000256" key="7">
    <source>
        <dbReference type="ARBA" id="ARBA00022918"/>
    </source>
</evidence>
<evidence type="ECO:0000256" key="6">
    <source>
        <dbReference type="ARBA" id="ARBA00022908"/>
    </source>
</evidence>